<evidence type="ECO:0000313" key="2">
    <source>
        <dbReference type="WBParaSite" id="ACRNAN_scaffold18506.g18083.t1"/>
    </source>
</evidence>
<accession>A0A914D3Q2</accession>
<dbReference type="Proteomes" id="UP000887540">
    <property type="component" value="Unplaced"/>
</dbReference>
<keyword evidence="1" id="KW-1185">Reference proteome</keyword>
<sequence length="92" mass="10680">MQFLYCFSSPVLKRHNRSTNLNAYADDEELSRNSAEKAEKAFRSFRKLCSRLRKKSVRISLDEEARILSRERRDPAPAIWIASLCDTISTTI</sequence>
<organism evidence="1 2">
    <name type="scientific">Acrobeloides nanus</name>
    <dbReference type="NCBI Taxonomy" id="290746"/>
    <lineage>
        <taxon>Eukaryota</taxon>
        <taxon>Metazoa</taxon>
        <taxon>Ecdysozoa</taxon>
        <taxon>Nematoda</taxon>
        <taxon>Chromadorea</taxon>
        <taxon>Rhabditida</taxon>
        <taxon>Tylenchina</taxon>
        <taxon>Cephalobomorpha</taxon>
        <taxon>Cephaloboidea</taxon>
        <taxon>Cephalobidae</taxon>
        <taxon>Acrobeloides</taxon>
    </lineage>
</organism>
<protein>
    <submittedName>
        <fullName evidence="2 3">Uncharacterized protein</fullName>
    </submittedName>
</protein>
<dbReference type="AlphaFoldDB" id="A0A914D3Q2"/>
<proteinExistence type="predicted"/>
<reference evidence="2 3" key="1">
    <citation type="submission" date="2022-11" db="UniProtKB">
        <authorList>
            <consortium name="WormBaseParasite"/>
        </authorList>
    </citation>
    <scope>IDENTIFICATION</scope>
</reference>
<name>A0A914D3Q2_9BILA</name>
<dbReference type="WBParaSite" id="ACRNAN_scaffold5086.g22582.t1">
    <property type="protein sequence ID" value="ACRNAN_scaffold5086.g22582.t1"/>
    <property type="gene ID" value="ACRNAN_scaffold5086.g22582"/>
</dbReference>
<dbReference type="WBParaSite" id="ACRNAN_scaffold18506.g18083.t1">
    <property type="protein sequence ID" value="ACRNAN_scaffold18506.g18083.t1"/>
    <property type="gene ID" value="ACRNAN_scaffold18506.g18083"/>
</dbReference>
<evidence type="ECO:0000313" key="3">
    <source>
        <dbReference type="WBParaSite" id="ACRNAN_scaffold5086.g22582.t1"/>
    </source>
</evidence>
<evidence type="ECO:0000313" key="1">
    <source>
        <dbReference type="Proteomes" id="UP000887540"/>
    </source>
</evidence>